<keyword evidence="6" id="KW-0999">Mitochondrion inner membrane</keyword>
<keyword evidence="8" id="KW-0496">Mitochondrion</keyword>
<dbReference type="PROSITE" id="PS50920">
    <property type="entry name" value="SOLCAR"/>
    <property type="match status" value="3"/>
</dbReference>
<evidence type="ECO:0000256" key="19">
    <source>
        <dbReference type="RuleBase" id="RU000488"/>
    </source>
</evidence>
<feature type="repeat" description="Solcar" evidence="18">
    <location>
        <begin position="116"/>
        <end position="216"/>
    </location>
</feature>
<dbReference type="GO" id="GO:0000064">
    <property type="term" value="F:L-ornithine transmembrane transporter activity"/>
    <property type="evidence" value="ECO:0000318"/>
    <property type="project" value="GO_Central"/>
</dbReference>
<evidence type="ECO:0000313" key="20">
    <source>
        <dbReference type="EMBL" id="ESN96828.1"/>
    </source>
</evidence>
<protein>
    <recommendedName>
        <fullName evidence="16">Mitochondrial ornithine transporter 1</fullName>
    </recommendedName>
    <alternativeName>
        <fullName evidence="17">Solute carrier family 25 member 15</fullName>
    </alternativeName>
</protein>
<evidence type="ECO:0000256" key="15">
    <source>
        <dbReference type="ARBA" id="ARBA00054811"/>
    </source>
</evidence>
<evidence type="ECO:0000256" key="4">
    <source>
        <dbReference type="ARBA" id="ARBA00022692"/>
    </source>
</evidence>
<dbReference type="FunFam" id="1.50.40.10:FF:000055">
    <property type="entry name" value="mitochondrial ornithine transporter 1 isoform X1"/>
    <property type="match status" value="1"/>
</dbReference>
<organism evidence="21 22">
    <name type="scientific">Helobdella robusta</name>
    <name type="common">Californian leech</name>
    <dbReference type="NCBI Taxonomy" id="6412"/>
    <lineage>
        <taxon>Eukaryota</taxon>
        <taxon>Metazoa</taxon>
        <taxon>Spiralia</taxon>
        <taxon>Lophotrochozoa</taxon>
        <taxon>Annelida</taxon>
        <taxon>Clitellata</taxon>
        <taxon>Hirudinea</taxon>
        <taxon>Rhynchobdellida</taxon>
        <taxon>Glossiphoniidae</taxon>
        <taxon>Helobdella</taxon>
    </lineage>
</organism>
<evidence type="ECO:0000256" key="8">
    <source>
        <dbReference type="ARBA" id="ARBA00023128"/>
    </source>
</evidence>
<reference evidence="20 22" key="2">
    <citation type="journal article" date="2013" name="Nature">
        <title>Insights into bilaterian evolution from three spiralian genomes.</title>
        <authorList>
            <person name="Simakov O."/>
            <person name="Marletaz F."/>
            <person name="Cho S.J."/>
            <person name="Edsinger-Gonzales E."/>
            <person name="Havlak P."/>
            <person name="Hellsten U."/>
            <person name="Kuo D.H."/>
            <person name="Larsson T."/>
            <person name="Lv J."/>
            <person name="Arendt D."/>
            <person name="Savage R."/>
            <person name="Osoegawa K."/>
            <person name="de Jong P."/>
            <person name="Grimwood J."/>
            <person name="Chapman J.A."/>
            <person name="Shapiro H."/>
            <person name="Aerts A."/>
            <person name="Otillar R.P."/>
            <person name="Terry A.Y."/>
            <person name="Boore J.L."/>
            <person name="Grigoriev I.V."/>
            <person name="Lindberg D.R."/>
            <person name="Seaver E.C."/>
            <person name="Weisblat D.A."/>
            <person name="Putnam N.H."/>
            <person name="Rokhsar D.S."/>
        </authorList>
    </citation>
    <scope>NUCLEOTIDE SEQUENCE</scope>
</reference>
<dbReference type="OrthoDB" id="409586at2759"/>
<evidence type="ECO:0000256" key="14">
    <source>
        <dbReference type="ARBA" id="ARBA00052952"/>
    </source>
</evidence>
<dbReference type="STRING" id="6412.T1FP93"/>
<sequence length="324" mass="35442">MHNKNDEFANKSSKRQAVDACIDFLGGVAGGTASVYIGQPLDTVKVKMQTFPALYNNAFNCFLTTFKKEGIYRGLYAGTLPSLAAQVAENSVLFLGYGLCQKMVANMVDKKKISDLNVIENATSGSLAAFFSSLVLCPTELIKCKLQAMREMCSTIKHESPELALQHKNIGPWMLTKQVLREEGVKGLFKGLVPTFIREMPGYFFFFGGYETCKILLTPEGQSKDDLGLWKTIVCGGVGGICLWTAIFPSDVIKSRVQIGLSTDNSQSFVSAVKEIIRKEGGRSLYRGLGPTLLRTFPATGGLFVAYENTKKYLSQAADWGGID</sequence>
<name>T1FP93_HELRO</name>
<dbReference type="InParanoid" id="T1FP93"/>
<reference evidence="21" key="3">
    <citation type="submission" date="2015-06" db="UniProtKB">
        <authorList>
            <consortium name="EnsemblMetazoa"/>
        </authorList>
    </citation>
    <scope>IDENTIFICATION</scope>
</reference>
<dbReference type="SUPFAM" id="SSF103506">
    <property type="entry name" value="Mitochondrial carrier"/>
    <property type="match status" value="1"/>
</dbReference>
<dbReference type="EMBL" id="AMQM01006517">
    <property type="status" value="NOT_ANNOTATED_CDS"/>
    <property type="molecule type" value="Genomic_DNA"/>
</dbReference>
<evidence type="ECO:0000313" key="22">
    <source>
        <dbReference type="Proteomes" id="UP000015101"/>
    </source>
</evidence>
<dbReference type="GeneID" id="20210640"/>
<comment type="catalytic activity">
    <reaction evidence="14">
        <text>L-ornithine(out) + H(+)(in) = L-ornithine(in) + H(+)(out)</text>
        <dbReference type="Rhea" id="RHEA:70791"/>
        <dbReference type="ChEBI" id="CHEBI:15378"/>
        <dbReference type="ChEBI" id="CHEBI:46911"/>
    </reaction>
</comment>
<keyword evidence="9 18" id="KW-0472">Membrane</keyword>
<evidence type="ECO:0000313" key="21">
    <source>
        <dbReference type="EnsemblMetazoa" id="HelroP187365"/>
    </source>
</evidence>
<dbReference type="InterPro" id="IPR018108">
    <property type="entry name" value="MCP_transmembrane"/>
</dbReference>
<evidence type="ECO:0000256" key="3">
    <source>
        <dbReference type="ARBA" id="ARBA00022448"/>
    </source>
</evidence>
<evidence type="ECO:0000256" key="2">
    <source>
        <dbReference type="ARBA" id="ARBA00006375"/>
    </source>
</evidence>
<dbReference type="InterPro" id="IPR050567">
    <property type="entry name" value="Mitochondrial_Carrier"/>
</dbReference>
<evidence type="ECO:0000256" key="10">
    <source>
        <dbReference type="ARBA" id="ARBA00050969"/>
    </source>
</evidence>
<dbReference type="GO" id="GO:0005739">
    <property type="term" value="C:mitochondrion"/>
    <property type="evidence" value="ECO:0000318"/>
    <property type="project" value="GO_Central"/>
</dbReference>
<evidence type="ECO:0000256" key="7">
    <source>
        <dbReference type="ARBA" id="ARBA00022989"/>
    </source>
</evidence>
<comment type="function">
    <text evidence="15">Mitochondrial ornithine-citrulline antiporter. Catalyzes the exchange between cytosolic ornithine and mitochondrial citrulline plus an H(+), the proton compensates the positive charge of ornithine thus leading to an electroneutral transport. Plays a crucial role in the urea cycle, by connecting the cytosolic and the intramitochondrial reactions of the urea cycle. Lysine and arginine are also transported by the antiport mechanism. In addition, catalyzes an electroneutral exchange of ornithine or lysine for H(+), a reaction driven by the pH gradient across the inner membrane.</text>
</comment>
<evidence type="ECO:0000256" key="17">
    <source>
        <dbReference type="ARBA" id="ARBA00076500"/>
    </source>
</evidence>
<reference evidence="22" key="1">
    <citation type="submission" date="2012-12" db="EMBL/GenBank/DDBJ databases">
        <authorList>
            <person name="Hellsten U."/>
            <person name="Grimwood J."/>
            <person name="Chapman J.A."/>
            <person name="Shapiro H."/>
            <person name="Aerts A."/>
            <person name="Otillar R.P."/>
            <person name="Terry A.Y."/>
            <person name="Boore J.L."/>
            <person name="Simakov O."/>
            <person name="Marletaz F."/>
            <person name="Cho S.-J."/>
            <person name="Edsinger-Gonzales E."/>
            <person name="Havlak P."/>
            <person name="Kuo D.-H."/>
            <person name="Larsson T."/>
            <person name="Lv J."/>
            <person name="Arendt D."/>
            <person name="Savage R."/>
            <person name="Osoegawa K."/>
            <person name="de Jong P."/>
            <person name="Lindberg D.R."/>
            <person name="Seaver E.C."/>
            <person name="Weisblat D.A."/>
            <person name="Putnam N.H."/>
            <person name="Grigoriev I.V."/>
            <person name="Rokhsar D.S."/>
        </authorList>
    </citation>
    <scope>NUCLEOTIDE SEQUENCE</scope>
</reference>
<dbReference type="InterPro" id="IPR023395">
    <property type="entry name" value="MCP_dom_sf"/>
</dbReference>
<dbReference type="OMA" id="PIDCFRQ"/>
<keyword evidence="5" id="KW-0677">Repeat</keyword>
<proteinExistence type="inferred from homology"/>
<dbReference type="Pfam" id="PF00153">
    <property type="entry name" value="Mito_carr"/>
    <property type="match status" value="3"/>
</dbReference>
<dbReference type="EMBL" id="KB097487">
    <property type="protein sequence ID" value="ESN96828.1"/>
    <property type="molecule type" value="Genomic_DNA"/>
</dbReference>
<dbReference type="AlphaFoldDB" id="T1FP93"/>
<dbReference type="eggNOG" id="KOG0763">
    <property type="taxonomic scope" value="Eukaryota"/>
</dbReference>
<keyword evidence="3 19" id="KW-0813">Transport</keyword>
<dbReference type="GO" id="GO:0005743">
    <property type="term" value="C:mitochondrial inner membrane"/>
    <property type="evidence" value="ECO:0007669"/>
    <property type="project" value="UniProtKB-SubCell"/>
</dbReference>
<feature type="repeat" description="Solcar" evidence="18">
    <location>
        <begin position="18"/>
        <end position="103"/>
    </location>
</feature>
<keyword evidence="7" id="KW-1133">Transmembrane helix</keyword>
<dbReference type="CTD" id="20210640"/>
<feature type="repeat" description="Solcar" evidence="18">
    <location>
        <begin position="227"/>
        <end position="313"/>
    </location>
</feature>
<dbReference type="PANTHER" id="PTHR45624">
    <property type="entry name" value="MITOCHONDRIAL BASIC AMINO ACIDS TRANSPORTER-RELATED"/>
    <property type="match status" value="1"/>
</dbReference>
<comment type="similarity">
    <text evidence="2 19">Belongs to the mitochondrial carrier (TC 2.A.29) family.</text>
</comment>
<comment type="catalytic activity">
    <reaction evidence="13">
        <text>L-citrulline(in) + L-ornithine(out) + H(+)(in) = L-citrulline(out) + L-ornithine(in) + H(+)(out)</text>
        <dbReference type="Rhea" id="RHEA:70787"/>
        <dbReference type="ChEBI" id="CHEBI:15378"/>
        <dbReference type="ChEBI" id="CHEBI:46911"/>
        <dbReference type="ChEBI" id="CHEBI:57743"/>
    </reaction>
</comment>
<evidence type="ECO:0000256" key="11">
    <source>
        <dbReference type="ARBA" id="ARBA00051921"/>
    </source>
</evidence>
<evidence type="ECO:0000256" key="5">
    <source>
        <dbReference type="ARBA" id="ARBA00022737"/>
    </source>
</evidence>
<dbReference type="EnsemblMetazoa" id="HelroT187365">
    <property type="protein sequence ID" value="HelroP187365"/>
    <property type="gene ID" value="HelroG187365"/>
</dbReference>
<gene>
    <name evidence="21" type="primary">20210640</name>
    <name evidence="20" type="ORF">HELRODRAFT_187365</name>
</gene>
<evidence type="ECO:0000256" key="12">
    <source>
        <dbReference type="ARBA" id="ARBA00052116"/>
    </source>
</evidence>
<comment type="catalytic activity">
    <reaction evidence="12">
        <text>L-ornithine(out) + L-lysine(in) = L-ornithine(in) + L-lysine(out)</text>
        <dbReference type="Rhea" id="RHEA:70799"/>
        <dbReference type="ChEBI" id="CHEBI:32551"/>
        <dbReference type="ChEBI" id="CHEBI:46911"/>
    </reaction>
</comment>
<evidence type="ECO:0000256" key="16">
    <source>
        <dbReference type="ARBA" id="ARBA00071130"/>
    </source>
</evidence>
<evidence type="ECO:0000256" key="18">
    <source>
        <dbReference type="PROSITE-ProRule" id="PRU00282"/>
    </source>
</evidence>
<dbReference type="KEGG" id="hro:HELRODRAFT_187365"/>
<comment type="catalytic activity">
    <reaction evidence="10">
        <text>L-lysine(out) + H(+)(in) = L-lysine(in) + H(+)(out)</text>
        <dbReference type="Rhea" id="RHEA:70795"/>
        <dbReference type="ChEBI" id="CHEBI:15378"/>
        <dbReference type="ChEBI" id="CHEBI:32551"/>
    </reaction>
</comment>
<dbReference type="GO" id="GO:0015291">
    <property type="term" value="F:secondary active transmembrane transporter activity"/>
    <property type="evidence" value="ECO:0007669"/>
    <property type="project" value="UniProtKB-ARBA"/>
</dbReference>
<dbReference type="RefSeq" id="XP_009024976.1">
    <property type="nucleotide sequence ID" value="XM_009026728.1"/>
</dbReference>
<comment type="catalytic activity">
    <reaction evidence="11">
        <text>L-ornithine(in) + L-arginine(out) = L-ornithine(out) + L-arginine(in)</text>
        <dbReference type="Rhea" id="RHEA:34991"/>
        <dbReference type="ChEBI" id="CHEBI:32682"/>
        <dbReference type="ChEBI" id="CHEBI:46911"/>
    </reaction>
</comment>
<evidence type="ECO:0000256" key="1">
    <source>
        <dbReference type="ARBA" id="ARBA00004448"/>
    </source>
</evidence>
<dbReference type="Gene3D" id="1.50.40.10">
    <property type="entry name" value="Mitochondrial carrier domain"/>
    <property type="match status" value="1"/>
</dbReference>
<comment type="subcellular location">
    <subcellularLocation>
        <location evidence="1">Mitochondrion inner membrane</location>
        <topology evidence="1">Multi-pass membrane protein</topology>
    </subcellularLocation>
</comment>
<dbReference type="HOGENOM" id="CLU_015166_16_3_1"/>
<dbReference type="EMBL" id="AMQM01006516">
    <property type="status" value="NOT_ANNOTATED_CDS"/>
    <property type="molecule type" value="Genomic_DNA"/>
</dbReference>
<dbReference type="FunCoup" id="T1FP93">
    <property type="interactions" value="253"/>
</dbReference>
<keyword evidence="22" id="KW-1185">Reference proteome</keyword>
<evidence type="ECO:0000256" key="13">
    <source>
        <dbReference type="ARBA" id="ARBA00052532"/>
    </source>
</evidence>
<keyword evidence="4 18" id="KW-0812">Transmembrane</keyword>
<accession>T1FP93</accession>
<evidence type="ECO:0000256" key="9">
    <source>
        <dbReference type="ARBA" id="ARBA00023136"/>
    </source>
</evidence>
<dbReference type="GO" id="GO:1990575">
    <property type="term" value="P:mitochondrial L-ornithine transmembrane transport"/>
    <property type="evidence" value="ECO:0000318"/>
    <property type="project" value="GO_Central"/>
</dbReference>
<dbReference type="PANTHER" id="PTHR45624:SF12">
    <property type="entry name" value="MITOCHONDRIAL ORNITHINE TRANSPORTER 1"/>
    <property type="match status" value="1"/>
</dbReference>
<dbReference type="Proteomes" id="UP000015101">
    <property type="component" value="Unassembled WGS sequence"/>
</dbReference>
<evidence type="ECO:0000256" key="6">
    <source>
        <dbReference type="ARBA" id="ARBA00022792"/>
    </source>
</evidence>